<dbReference type="GO" id="GO:0003755">
    <property type="term" value="F:peptidyl-prolyl cis-trans isomerase activity"/>
    <property type="evidence" value="ECO:0007669"/>
    <property type="project" value="InterPro"/>
</dbReference>
<keyword evidence="5" id="KW-0175">Coiled coil</keyword>
<dbReference type="Gene3D" id="3.30.40.10">
    <property type="entry name" value="Zinc/RING finger domain, C3HC4 (zinc finger)"/>
    <property type="match status" value="1"/>
</dbReference>
<evidence type="ECO:0000313" key="9">
    <source>
        <dbReference type="Proteomes" id="UP001381693"/>
    </source>
</evidence>
<evidence type="ECO:0000259" key="6">
    <source>
        <dbReference type="PROSITE" id="PS50072"/>
    </source>
</evidence>
<feature type="domain" description="PPIase cyclophilin-type" evidence="6">
    <location>
        <begin position="357"/>
        <end position="515"/>
    </location>
</feature>
<dbReference type="InterPro" id="IPR029000">
    <property type="entry name" value="Cyclophilin-like_dom_sf"/>
</dbReference>
<dbReference type="GO" id="GO:0008270">
    <property type="term" value="F:zinc ion binding"/>
    <property type="evidence" value="ECO:0007669"/>
    <property type="project" value="UniProtKB-KW"/>
</dbReference>
<evidence type="ECO:0000256" key="2">
    <source>
        <dbReference type="ARBA" id="ARBA00022771"/>
    </source>
</evidence>
<dbReference type="SUPFAM" id="SSF57850">
    <property type="entry name" value="RING/U-box"/>
    <property type="match status" value="1"/>
</dbReference>
<dbReference type="SMART" id="SM00184">
    <property type="entry name" value="RING"/>
    <property type="match status" value="1"/>
</dbReference>
<reference evidence="8 9" key="1">
    <citation type="submission" date="2023-11" db="EMBL/GenBank/DDBJ databases">
        <title>Halocaridina rubra genome assembly.</title>
        <authorList>
            <person name="Smith C."/>
        </authorList>
    </citation>
    <scope>NUCLEOTIDE SEQUENCE [LARGE SCALE GENOMIC DNA]</scope>
    <source>
        <strain evidence="8">EP-1</strain>
        <tissue evidence="8">Whole</tissue>
    </source>
</reference>
<dbReference type="PROSITE" id="PS50072">
    <property type="entry name" value="CSA_PPIASE_2"/>
    <property type="match status" value="1"/>
</dbReference>
<dbReference type="PROSITE" id="PS00518">
    <property type="entry name" value="ZF_RING_1"/>
    <property type="match status" value="1"/>
</dbReference>
<keyword evidence="3" id="KW-0862">Zinc</keyword>
<evidence type="ECO:0008006" key="10">
    <source>
        <dbReference type="Google" id="ProtNLM"/>
    </source>
</evidence>
<name>A0AAN9A0Y7_HALRR</name>
<keyword evidence="9" id="KW-1185">Reference proteome</keyword>
<protein>
    <recommendedName>
        <fullName evidence="10">RING-type domain-containing protein</fullName>
    </recommendedName>
</protein>
<dbReference type="PANTHER" id="PTHR47156">
    <property type="entry name" value="PROTEIN CBG20824"/>
    <property type="match status" value="1"/>
</dbReference>
<dbReference type="PANTHER" id="PTHR47156:SF10">
    <property type="entry name" value="E3 UBIQUITIN-PROTEIN LIGASE TRIM-21-RELATED"/>
    <property type="match status" value="1"/>
</dbReference>
<dbReference type="Gene3D" id="2.40.100.10">
    <property type="entry name" value="Cyclophilin-like"/>
    <property type="match status" value="1"/>
</dbReference>
<proteinExistence type="predicted"/>
<sequence length="515" mass="57389">MQDLSEVDSCDICTETYDGNLRPHSLPCGHTICSCCITNSIDDGILKCPHCQKSHTASSVDDFPVNYRMESIILILKGAQKGTIPRASAQSESRSLKSRALIIVGEQRDSLRSILKVTESVRSDVDTYRNHLQEQKDVLTELNAKISDILSQIEEIALQIDSEDNQTEEQLQEGKELERNAVSYLRELEDLTRVNDLVTPSEDLEKICKTLDKWNTECTARFPSVQMISNLDKITRATETALNVISKTYEDAAPSEVPEHVDPALTIMEKIQKITGGAYLSLNRLKSMSPFVKSLLERGKVYAIQNKDGFMRSARITKQDNKCYLHYLQNEEITQHVYVVKHSDVVDSLNTDSIVAFLDLEWDGSVRGRVHINLSPDTPLAKHFWTLCTGHLGPSYALTKFLSVKNKGHQTSERVEGGDYENNNGTGGAPLFAGLKVKDDIYERRKVVGRVTANHGVNDGPKSAQFRIYTGTKEGKTAEGIYGHVQDGLDVVREAVKLNDVSKVTIVDCGVVLPF</sequence>
<dbReference type="AlphaFoldDB" id="A0AAN9A0Y7"/>
<dbReference type="SUPFAM" id="SSF50891">
    <property type="entry name" value="Cyclophilin-like"/>
    <property type="match status" value="1"/>
</dbReference>
<feature type="coiled-coil region" evidence="5">
    <location>
        <begin position="125"/>
        <end position="194"/>
    </location>
</feature>
<evidence type="ECO:0000256" key="3">
    <source>
        <dbReference type="ARBA" id="ARBA00022833"/>
    </source>
</evidence>
<dbReference type="Proteomes" id="UP001381693">
    <property type="component" value="Unassembled WGS sequence"/>
</dbReference>
<dbReference type="InterPro" id="IPR002130">
    <property type="entry name" value="Cyclophilin-type_PPIase_dom"/>
</dbReference>
<dbReference type="InterPro" id="IPR052667">
    <property type="entry name" value="E3_ubiquitin-ligase_RING"/>
</dbReference>
<comment type="caution">
    <text evidence="8">The sequence shown here is derived from an EMBL/GenBank/DDBJ whole genome shotgun (WGS) entry which is preliminary data.</text>
</comment>
<dbReference type="InterPro" id="IPR013083">
    <property type="entry name" value="Znf_RING/FYVE/PHD"/>
</dbReference>
<keyword evidence="2 4" id="KW-0863">Zinc-finger</keyword>
<evidence type="ECO:0000259" key="7">
    <source>
        <dbReference type="PROSITE" id="PS50089"/>
    </source>
</evidence>
<evidence type="ECO:0000256" key="4">
    <source>
        <dbReference type="PROSITE-ProRule" id="PRU00175"/>
    </source>
</evidence>
<evidence type="ECO:0000256" key="1">
    <source>
        <dbReference type="ARBA" id="ARBA00022723"/>
    </source>
</evidence>
<dbReference type="PROSITE" id="PS50089">
    <property type="entry name" value="ZF_RING_2"/>
    <property type="match status" value="1"/>
</dbReference>
<organism evidence="8 9">
    <name type="scientific">Halocaridina rubra</name>
    <name type="common">Hawaiian red shrimp</name>
    <dbReference type="NCBI Taxonomy" id="373956"/>
    <lineage>
        <taxon>Eukaryota</taxon>
        <taxon>Metazoa</taxon>
        <taxon>Ecdysozoa</taxon>
        <taxon>Arthropoda</taxon>
        <taxon>Crustacea</taxon>
        <taxon>Multicrustacea</taxon>
        <taxon>Malacostraca</taxon>
        <taxon>Eumalacostraca</taxon>
        <taxon>Eucarida</taxon>
        <taxon>Decapoda</taxon>
        <taxon>Pleocyemata</taxon>
        <taxon>Caridea</taxon>
        <taxon>Atyoidea</taxon>
        <taxon>Atyidae</taxon>
        <taxon>Halocaridina</taxon>
    </lineage>
</organism>
<dbReference type="Pfam" id="PF00160">
    <property type="entry name" value="Pro_isomerase"/>
    <property type="match status" value="1"/>
</dbReference>
<gene>
    <name evidence="8" type="ORF">SK128_009338</name>
</gene>
<feature type="domain" description="RING-type" evidence="7">
    <location>
        <begin position="10"/>
        <end position="52"/>
    </location>
</feature>
<evidence type="ECO:0000256" key="5">
    <source>
        <dbReference type="SAM" id="Coils"/>
    </source>
</evidence>
<dbReference type="InterPro" id="IPR027370">
    <property type="entry name" value="Znf-RING_euk"/>
</dbReference>
<keyword evidence="1" id="KW-0479">Metal-binding</keyword>
<dbReference type="InterPro" id="IPR017907">
    <property type="entry name" value="Znf_RING_CS"/>
</dbReference>
<evidence type="ECO:0000313" key="8">
    <source>
        <dbReference type="EMBL" id="KAK7068290.1"/>
    </source>
</evidence>
<dbReference type="Pfam" id="PF13445">
    <property type="entry name" value="zf-RING_UBOX"/>
    <property type="match status" value="1"/>
</dbReference>
<accession>A0AAN9A0Y7</accession>
<dbReference type="InterPro" id="IPR001841">
    <property type="entry name" value="Znf_RING"/>
</dbReference>
<dbReference type="EMBL" id="JAXCGZ010017326">
    <property type="protein sequence ID" value="KAK7068290.1"/>
    <property type="molecule type" value="Genomic_DNA"/>
</dbReference>